<organism evidence="2">
    <name type="scientific">viral metagenome</name>
    <dbReference type="NCBI Taxonomy" id="1070528"/>
    <lineage>
        <taxon>unclassified sequences</taxon>
        <taxon>metagenomes</taxon>
        <taxon>organismal metagenomes</taxon>
    </lineage>
</organism>
<dbReference type="EMBL" id="MN739165">
    <property type="protein sequence ID" value="QHS91853.1"/>
    <property type="molecule type" value="Genomic_DNA"/>
</dbReference>
<name>A0A6C0BKK3_9ZZZZ</name>
<dbReference type="AlphaFoldDB" id="A0A6C0BKK3"/>
<proteinExistence type="predicted"/>
<reference evidence="2" key="1">
    <citation type="journal article" date="2020" name="Nature">
        <title>Giant virus diversity and host interactions through global metagenomics.</title>
        <authorList>
            <person name="Schulz F."/>
            <person name="Roux S."/>
            <person name="Paez-Espino D."/>
            <person name="Jungbluth S."/>
            <person name="Walsh D.A."/>
            <person name="Denef V.J."/>
            <person name="McMahon K.D."/>
            <person name="Konstantinidis K.T."/>
            <person name="Eloe-Fadrosh E.A."/>
            <person name="Kyrpides N.C."/>
            <person name="Woyke T."/>
        </authorList>
    </citation>
    <scope>NUCLEOTIDE SEQUENCE</scope>
    <source>
        <strain evidence="2">GVMAG-M-3300013006-15</strain>
    </source>
</reference>
<sequence>MATMFYESNLETSGMFSMSSHQREKEKKKSDRKSGKERRKAEKTLQQNHPLSQRYADYNSASTIWCDYGSPILNDKESLIVQNSSANSKPATVVPIANVEKPLAESIAPNLQEIIDMQNAYFDHYSLMEYELDMLDLLEAQETEFQIRLQKMEKIWLEEDAAGVQDDYIAEIDDDYDF</sequence>
<feature type="compositionally biased region" description="Basic and acidic residues" evidence="1">
    <location>
        <begin position="21"/>
        <end position="43"/>
    </location>
</feature>
<accession>A0A6C0BKK3</accession>
<evidence type="ECO:0000313" key="2">
    <source>
        <dbReference type="EMBL" id="QHS91853.1"/>
    </source>
</evidence>
<evidence type="ECO:0000256" key="1">
    <source>
        <dbReference type="SAM" id="MobiDB-lite"/>
    </source>
</evidence>
<feature type="region of interest" description="Disordered" evidence="1">
    <location>
        <begin position="1"/>
        <end position="52"/>
    </location>
</feature>
<feature type="compositionally biased region" description="Polar residues" evidence="1">
    <location>
        <begin position="9"/>
        <end position="20"/>
    </location>
</feature>
<protein>
    <submittedName>
        <fullName evidence="2">Uncharacterized protein</fullName>
    </submittedName>
</protein>